<evidence type="ECO:0000256" key="1">
    <source>
        <dbReference type="ARBA" id="ARBA00004141"/>
    </source>
</evidence>
<keyword evidence="8" id="KW-1278">Translocase</keyword>
<dbReference type="PANTHER" id="PTHR43394">
    <property type="entry name" value="ATP-DEPENDENT PERMEASE MDL1, MITOCHONDRIAL"/>
    <property type="match status" value="1"/>
</dbReference>
<keyword evidence="10 13" id="KW-0472">Membrane</keyword>
<keyword evidence="6" id="KW-0547">Nucleotide-binding</keyword>
<dbReference type="SUPFAM" id="SSF52540">
    <property type="entry name" value="P-loop containing nucleoside triphosphate hydrolases"/>
    <property type="match status" value="2"/>
</dbReference>
<dbReference type="GO" id="GO:0015421">
    <property type="term" value="F:ABC-type oligopeptide transporter activity"/>
    <property type="evidence" value="ECO:0007669"/>
    <property type="project" value="TreeGrafter"/>
</dbReference>
<evidence type="ECO:0000256" key="9">
    <source>
        <dbReference type="ARBA" id="ARBA00022989"/>
    </source>
</evidence>
<dbReference type="PROSITE" id="PS00211">
    <property type="entry name" value="ABC_TRANSPORTER_1"/>
    <property type="match status" value="2"/>
</dbReference>
<dbReference type="CDD" id="cd18577">
    <property type="entry name" value="ABC_6TM_Pgp_ABCB1_D1_like"/>
    <property type="match status" value="1"/>
</dbReference>
<dbReference type="OrthoDB" id="6500128at2759"/>
<dbReference type="Gene3D" id="1.20.1560.10">
    <property type="entry name" value="ABC transporter type 1, transmembrane domain"/>
    <property type="match status" value="1"/>
</dbReference>
<dbReference type="Pfam" id="PF00005">
    <property type="entry name" value="ABC_tran"/>
    <property type="match status" value="2"/>
</dbReference>
<evidence type="ECO:0000256" key="4">
    <source>
        <dbReference type="ARBA" id="ARBA00022692"/>
    </source>
</evidence>
<evidence type="ECO:0000256" key="13">
    <source>
        <dbReference type="SAM" id="Phobius"/>
    </source>
</evidence>
<sequence length="1219" mass="133649">ANDVDKKDDETPESVEKESMSEKPQMVPYGQLFRFADRIDVLLMILAVAMAVVIALQMVMWGLTAERQVHAMRKAFFKSILCQEMAWFDMNDSGELNTRLSDDLNKIADGIGHKFGLFQYGMAGFLASYILAFAYGWKLTLVMLSVFPLLAVAGGALGMIATGYTTKELKAYSEAGSVAQEVFSSFRTVAAFGGEDKETQRYSSRLGKARKMGEKKGLANGLTMGMFNFIMFCSYALAFWYGGELVIDNEMTGGDLLIVFFGVMFGSILAGQAGPSVQGIAIARGAAYQIYNLIDRCPPIDINCEDGEVLEKLEGNVEFKDVSFNYPSRSDVQVLCNFTLSVPKGKRVALVGESGCGKSTVVKLIQRFYDIDCGCLLIDGIEVKAFNLKWLRQHIGVVSQEPVLFATTVAENIRYGRDDATQEEIEEAAKMANAHDFISAMPKGYKTLCGERGAQMSGGQKQRIAIARALIRNPTILLLDEATSALDTESESIVQEALDKAGEGRTTFVIAHRLSTVRDADMIVAVKDGAVAEIGTHDELMEKDGVYKKLVLQQTMEEEAEKKLGHDGDKEITEGAAENGVSKYIRMASSDSEFSNGGFQRELTLRASKRPNIKRQESEKVLEEEVQPAAGLRILKMSKTEWHQLLLGTVGAAMTGSFPFVFALLIGELFGVFSKDPSISEQREEMEEDVKFWSLLFIALAVVMLVGNVLQSWMFAIAGEKLTMRLRKQAFKSTLRQDTSYFDDPFHSTGALTSNLATHASAVQGATGPRMGTIASALVTAAGSLAIAFISGWKLALVILAFVPFMIFGGMMEMKAYFQGNAGNLINSEEAGKVAVETISNIQTVATLGKEDCFYEKYFEVVAGYYKKRIKKGITSGLFSSSSQSFILLASAAAFRYAGYLVQNGEMEFEDVMKVVLAVQMGAMMAGQISAFTPDYMKAKIAAARMFKIFDRIPGIRSDSNEGLQVEKTEGHVEFKNVTFRYPFRQDVKVLHGFNLTVEPGKTVALVGSSGCGKSTAVSLIQRLYDVEMGSVMIDGKDVKSLNVSWLRRQIGIVSQEPVLFNCSIRDNIAYGDISREISEEEIENAAKAANIHDFISTLPKGYDTLVGDKGTLISGGQKQRISIARALIRNPKILLLDEATSALDTESEKIVQEALDRACVGRTTLIIAHRLSTIQKADMIAVIKSGNVVEKGTHKKLLEIKGVYYYLQQAQGKASVEE</sequence>
<feature type="transmembrane region" description="Helical" evidence="13">
    <location>
        <begin position="645"/>
        <end position="672"/>
    </location>
</feature>
<feature type="transmembrane region" description="Helical" evidence="13">
    <location>
        <begin position="256"/>
        <end position="274"/>
    </location>
</feature>
<dbReference type="CDD" id="cd18578">
    <property type="entry name" value="ABC_6TM_Pgp_ABCB1_D2_like"/>
    <property type="match status" value="1"/>
</dbReference>
<feature type="transmembrane region" description="Helical" evidence="13">
    <location>
        <begin position="692"/>
        <end position="718"/>
    </location>
</feature>
<keyword evidence="9 13" id="KW-1133">Transmembrane helix</keyword>
<dbReference type="EMBL" id="CACRXK020000640">
    <property type="protein sequence ID" value="CAB3983658.1"/>
    <property type="molecule type" value="Genomic_DNA"/>
</dbReference>
<dbReference type="GO" id="GO:0005524">
    <property type="term" value="F:ATP binding"/>
    <property type="evidence" value="ECO:0007669"/>
    <property type="project" value="UniProtKB-KW"/>
</dbReference>
<dbReference type="InterPro" id="IPR003439">
    <property type="entry name" value="ABC_transporter-like_ATP-bd"/>
</dbReference>
<evidence type="ECO:0000313" key="14">
    <source>
        <dbReference type="EMBL" id="CAB3983658.1"/>
    </source>
</evidence>
<dbReference type="InterPro" id="IPR036640">
    <property type="entry name" value="ABC1_TM_sf"/>
</dbReference>
<evidence type="ECO:0000256" key="2">
    <source>
        <dbReference type="ARBA" id="ARBA00007577"/>
    </source>
</evidence>
<name>A0A7D9HIW6_PARCT</name>
<evidence type="ECO:0000256" key="6">
    <source>
        <dbReference type="ARBA" id="ARBA00022741"/>
    </source>
</evidence>
<dbReference type="PROSITE" id="PS50893">
    <property type="entry name" value="ABC_TRANSPORTER_2"/>
    <property type="match status" value="2"/>
</dbReference>
<dbReference type="FunFam" id="3.40.50.300:FF:000205">
    <property type="entry name" value="ABC transporter B family member 4"/>
    <property type="match status" value="1"/>
</dbReference>
<feature type="transmembrane region" description="Helical" evidence="13">
    <location>
        <begin position="41"/>
        <end position="64"/>
    </location>
</feature>
<evidence type="ECO:0000256" key="3">
    <source>
        <dbReference type="ARBA" id="ARBA00022448"/>
    </source>
</evidence>
<evidence type="ECO:0000256" key="10">
    <source>
        <dbReference type="ARBA" id="ARBA00023136"/>
    </source>
</evidence>
<dbReference type="SMART" id="SM00382">
    <property type="entry name" value="AAA"/>
    <property type="match status" value="2"/>
</dbReference>
<dbReference type="FunFam" id="1.20.1560.10:FF:000009">
    <property type="entry name" value="ABC transporter B family member 1"/>
    <property type="match status" value="1"/>
</dbReference>
<comment type="similarity">
    <text evidence="2">Belongs to the ABC transporter superfamily. ABCB family. Multidrug resistance exporter (TC 3.A.1.201) subfamily.</text>
</comment>
<comment type="subcellular location">
    <subcellularLocation>
        <location evidence="1">Membrane</location>
        <topology evidence="1">Multi-pass membrane protein</topology>
    </subcellularLocation>
</comment>
<evidence type="ECO:0000256" key="8">
    <source>
        <dbReference type="ARBA" id="ARBA00022967"/>
    </source>
</evidence>
<reference evidence="14" key="1">
    <citation type="submission" date="2020-04" db="EMBL/GenBank/DDBJ databases">
        <authorList>
            <person name="Alioto T."/>
            <person name="Alioto T."/>
            <person name="Gomez Garrido J."/>
        </authorList>
    </citation>
    <scope>NUCLEOTIDE SEQUENCE</scope>
    <source>
        <strain evidence="14">A484AB</strain>
    </source>
</reference>
<dbReference type="FunFam" id="1.20.1560.10:FF:000018">
    <property type="entry name" value="ATP-binding cassette subfamily B member 11"/>
    <property type="match status" value="1"/>
</dbReference>
<feature type="region of interest" description="Disordered" evidence="12">
    <location>
        <begin position="1"/>
        <end position="22"/>
    </location>
</feature>
<dbReference type="SUPFAM" id="SSF90123">
    <property type="entry name" value="ABC transporter transmembrane region"/>
    <property type="match status" value="2"/>
</dbReference>
<feature type="transmembrane region" description="Helical" evidence="13">
    <location>
        <begin position="218"/>
        <end position="241"/>
    </location>
</feature>
<dbReference type="Gene3D" id="3.40.50.300">
    <property type="entry name" value="P-loop containing nucleotide triphosphate hydrolases"/>
    <property type="match status" value="2"/>
</dbReference>
<keyword evidence="5" id="KW-0677">Repeat</keyword>
<evidence type="ECO:0000313" key="15">
    <source>
        <dbReference type="Proteomes" id="UP001152795"/>
    </source>
</evidence>
<dbReference type="InterPro" id="IPR027417">
    <property type="entry name" value="P-loop_NTPase"/>
</dbReference>
<dbReference type="FunFam" id="3.40.50.300:FF:000479">
    <property type="entry name" value="Multidrug resistance protein 1A"/>
    <property type="match status" value="1"/>
</dbReference>
<dbReference type="Pfam" id="PF00664">
    <property type="entry name" value="ABC_membrane"/>
    <property type="match status" value="2"/>
</dbReference>
<accession>A0A7D9HIW6</accession>
<evidence type="ECO:0000256" key="5">
    <source>
        <dbReference type="ARBA" id="ARBA00022737"/>
    </source>
</evidence>
<dbReference type="Proteomes" id="UP001152795">
    <property type="component" value="Unassembled WGS sequence"/>
</dbReference>
<organism evidence="14 15">
    <name type="scientific">Paramuricea clavata</name>
    <name type="common">Red gorgonian</name>
    <name type="synonym">Violescent sea-whip</name>
    <dbReference type="NCBI Taxonomy" id="317549"/>
    <lineage>
        <taxon>Eukaryota</taxon>
        <taxon>Metazoa</taxon>
        <taxon>Cnidaria</taxon>
        <taxon>Anthozoa</taxon>
        <taxon>Octocorallia</taxon>
        <taxon>Malacalcyonacea</taxon>
        <taxon>Plexauridae</taxon>
        <taxon>Paramuricea</taxon>
    </lineage>
</organism>
<dbReference type="InterPro" id="IPR017871">
    <property type="entry name" value="ABC_transporter-like_CS"/>
</dbReference>
<feature type="non-terminal residue" evidence="14">
    <location>
        <position position="1219"/>
    </location>
</feature>
<dbReference type="GO" id="GO:0090374">
    <property type="term" value="P:oligopeptide export from mitochondrion"/>
    <property type="evidence" value="ECO:0007669"/>
    <property type="project" value="TreeGrafter"/>
</dbReference>
<evidence type="ECO:0000256" key="11">
    <source>
        <dbReference type="ARBA" id="ARBA00023180"/>
    </source>
</evidence>
<dbReference type="PROSITE" id="PS50929">
    <property type="entry name" value="ABC_TM1F"/>
    <property type="match status" value="2"/>
</dbReference>
<feature type="transmembrane region" description="Helical" evidence="13">
    <location>
        <begin position="141"/>
        <end position="164"/>
    </location>
</feature>
<dbReference type="CDD" id="cd03249">
    <property type="entry name" value="ABC_MTABC3_MDL1_MDL2"/>
    <property type="match status" value="2"/>
</dbReference>
<proteinExistence type="inferred from homology"/>
<evidence type="ECO:0000256" key="12">
    <source>
        <dbReference type="SAM" id="MobiDB-lite"/>
    </source>
</evidence>
<comment type="caution">
    <text evidence="14">The sequence shown here is derived from an EMBL/GenBank/DDBJ whole genome shotgun (WGS) entry which is preliminary data.</text>
</comment>
<evidence type="ECO:0000256" key="7">
    <source>
        <dbReference type="ARBA" id="ARBA00022840"/>
    </source>
</evidence>
<keyword evidence="4 13" id="KW-0812">Transmembrane</keyword>
<dbReference type="InterPro" id="IPR003593">
    <property type="entry name" value="AAA+_ATPase"/>
</dbReference>
<protein>
    <submittedName>
        <fullName evidence="14">Multidrug resistance 1</fullName>
    </submittedName>
</protein>
<keyword evidence="11" id="KW-0325">Glycoprotein</keyword>
<keyword evidence="7" id="KW-0067">ATP-binding</keyword>
<keyword evidence="3" id="KW-0813">Transport</keyword>
<keyword evidence="15" id="KW-1185">Reference proteome</keyword>
<dbReference type="GO" id="GO:0016887">
    <property type="term" value="F:ATP hydrolysis activity"/>
    <property type="evidence" value="ECO:0007669"/>
    <property type="project" value="InterPro"/>
</dbReference>
<feature type="compositionally biased region" description="Basic and acidic residues" evidence="12">
    <location>
        <begin position="1"/>
        <end position="21"/>
    </location>
</feature>
<dbReference type="InterPro" id="IPR039421">
    <property type="entry name" value="Type_1_exporter"/>
</dbReference>
<feature type="transmembrane region" description="Helical" evidence="13">
    <location>
        <begin position="115"/>
        <end position="135"/>
    </location>
</feature>
<gene>
    <name evidence="14" type="ORF">PACLA_8A032687</name>
</gene>
<dbReference type="InterPro" id="IPR011527">
    <property type="entry name" value="ABC1_TM_dom"/>
</dbReference>
<dbReference type="PANTHER" id="PTHR43394:SF27">
    <property type="entry name" value="ATP-DEPENDENT TRANSLOCASE ABCB1-LIKE"/>
    <property type="match status" value="1"/>
</dbReference>
<dbReference type="AlphaFoldDB" id="A0A7D9HIW6"/>
<dbReference type="GO" id="GO:0005743">
    <property type="term" value="C:mitochondrial inner membrane"/>
    <property type="evidence" value="ECO:0007669"/>
    <property type="project" value="TreeGrafter"/>
</dbReference>
<feature type="transmembrane region" description="Helical" evidence="13">
    <location>
        <begin position="795"/>
        <end position="812"/>
    </location>
</feature>